<dbReference type="SUPFAM" id="SSF56300">
    <property type="entry name" value="Metallo-dependent phosphatases"/>
    <property type="match status" value="1"/>
</dbReference>
<feature type="domain" description="Calcineurin-like phosphoesterase" evidence="1">
    <location>
        <begin position="10"/>
        <end position="222"/>
    </location>
</feature>
<name>A0A8J3KTY0_9ACTN</name>
<organism evidence="2 3">
    <name type="scientific">Catellatospora coxensis</name>
    <dbReference type="NCBI Taxonomy" id="310354"/>
    <lineage>
        <taxon>Bacteria</taxon>
        <taxon>Bacillati</taxon>
        <taxon>Actinomycetota</taxon>
        <taxon>Actinomycetes</taxon>
        <taxon>Micromonosporales</taxon>
        <taxon>Micromonosporaceae</taxon>
        <taxon>Catellatospora</taxon>
    </lineage>
</organism>
<evidence type="ECO:0000259" key="1">
    <source>
        <dbReference type="Pfam" id="PF00149"/>
    </source>
</evidence>
<dbReference type="InterPro" id="IPR004843">
    <property type="entry name" value="Calcineurin-like_PHP"/>
</dbReference>
<proteinExistence type="predicted"/>
<dbReference type="Pfam" id="PF00149">
    <property type="entry name" value="Metallophos"/>
    <property type="match status" value="1"/>
</dbReference>
<dbReference type="Proteomes" id="UP000630887">
    <property type="component" value="Unassembled WGS sequence"/>
</dbReference>
<dbReference type="Gene3D" id="3.60.21.10">
    <property type="match status" value="1"/>
</dbReference>
<dbReference type="PANTHER" id="PTHR46546">
    <property type="entry name" value="SHEWANELLA-LIKE PROTEIN PHOSPHATASE 1"/>
    <property type="match status" value="1"/>
</dbReference>
<dbReference type="AlphaFoldDB" id="A0A8J3KTY0"/>
<protein>
    <submittedName>
        <fullName evidence="2">Serine/threonine protein phosphatase</fullName>
    </submittedName>
</protein>
<reference evidence="2 3" key="1">
    <citation type="submission" date="2021-01" db="EMBL/GenBank/DDBJ databases">
        <title>Whole genome shotgun sequence of Catellatospora coxensis NBRC 107359.</title>
        <authorList>
            <person name="Komaki H."/>
            <person name="Tamura T."/>
        </authorList>
    </citation>
    <scope>NUCLEOTIDE SEQUENCE [LARGE SCALE GENOMIC DNA]</scope>
    <source>
        <strain evidence="2 3">NBRC 107359</strain>
    </source>
</reference>
<evidence type="ECO:0000313" key="3">
    <source>
        <dbReference type="Proteomes" id="UP000630887"/>
    </source>
</evidence>
<dbReference type="InterPro" id="IPR029052">
    <property type="entry name" value="Metallo-depent_PP-like"/>
</dbReference>
<dbReference type="GO" id="GO:0016787">
    <property type="term" value="F:hydrolase activity"/>
    <property type="evidence" value="ECO:0007669"/>
    <property type="project" value="InterPro"/>
</dbReference>
<gene>
    <name evidence="2" type="ORF">Cco03nite_00690</name>
</gene>
<accession>A0A8J3KTY0</accession>
<dbReference type="EMBL" id="BONI01000001">
    <property type="protein sequence ID" value="GIG03369.1"/>
    <property type="molecule type" value="Genomic_DNA"/>
</dbReference>
<evidence type="ECO:0000313" key="2">
    <source>
        <dbReference type="EMBL" id="GIG03369.1"/>
    </source>
</evidence>
<keyword evidence="3" id="KW-1185">Reference proteome</keyword>
<comment type="caution">
    <text evidence="2">The sequence shown here is derived from an EMBL/GenBank/DDBJ whole genome shotgun (WGS) entry which is preliminary data.</text>
</comment>
<dbReference type="PANTHER" id="PTHR46546:SF4">
    <property type="entry name" value="SHEWANELLA-LIKE PROTEIN PHOSPHATASE 1"/>
    <property type="match status" value="1"/>
</dbReference>
<sequence length="269" mass="28952">MVMSYCDRVTLYVVGDVHGHLTPLTQALRVTGLLDAQGAWSGGDARLWFLGDLTDRGPDGIGVIDLIRRLQGEAAAAGGEVGCVIGNHDMLLYGSRFVPQSPVTEVRTIVQVWALNGGQEHDLEGLNEQRAAWLADLPAVALVDDHLLLHADTLAYLEFGPTVDEINAAVRTIMRERDEQTFGRNTRLLFRRFEFLEHNDGVANARLLLDRLGGRQIVHGHSTIPETFGVAPTAVRGPVTYADGLAMAVDTGISLGAPCIVVSLTPAAA</sequence>